<gene>
    <name evidence="2" type="ORF">NJR55_08900</name>
</gene>
<protein>
    <submittedName>
        <fullName evidence="2">Uncharacterized protein</fullName>
    </submittedName>
</protein>
<name>A0A9X2FY37_9GAMM</name>
<dbReference type="EMBL" id="JAMZDE010000007">
    <property type="protein sequence ID" value="MCP1339715.1"/>
    <property type="molecule type" value="Genomic_DNA"/>
</dbReference>
<sequence>MTRFKYKGQATVEVMLSIGILLAIYLSLYQVLIPSVNNSTVNLIEARKIIWSRVMDVDRAKLSGEYRLNKHTEKLFIPLNKLLPVKLQGKNLRELKKLDKKPFYPMTRLTDSWQARSSEELSTRPASLVVNNLLSGEITELIQDGLGSIFLAKELSSDYLVFGTISPDVVPEEVLQKKE</sequence>
<dbReference type="AlphaFoldDB" id="A0A9X2FY37"/>
<evidence type="ECO:0000313" key="2">
    <source>
        <dbReference type="EMBL" id="MCP1339715.1"/>
    </source>
</evidence>
<evidence type="ECO:0000256" key="1">
    <source>
        <dbReference type="SAM" id="Phobius"/>
    </source>
</evidence>
<feature type="transmembrane region" description="Helical" evidence="1">
    <location>
        <begin position="12"/>
        <end position="32"/>
    </location>
</feature>
<proteinExistence type="predicted"/>
<keyword evidence="1" id="KW-1133">Transmembrane helix</keyword>
<keyword evidence="1" id="KW-0472">Membrane</keyword>
<organism evidence="2 3">
    <name type="scientific">Idiomarina rhizosphaerae</name>
    <dbReference type="NCBI Taxonomy" id="2961572"/>
    <lineage>
        <taxon>Bacteria</taxon>
        <taxon>Pseudomonadati</taxon>
        <taxon>Pseudomonadota</taxon>
        <taxon>Gammaproteobacteria</taxon>
        <taxon>Alteromonadales</taxon>
        <taxon>Idiomarinaceae</taxon>
        <taxon>Idiomarina</taxon>
    </lineage>
</organism>
<accession>A0A9X2FY37</accession>
<keyword evidence="1" id="KW-0812">Transmembrane</keyword>
<dbReference type="Proteomes" id="UP001139474">
    <property type="component" value="Unassembled WGS sequence"/>
</dbReference>
<evidence type="ECO:0000313" key="3">
    <source>
        <dbReference type="Proteomes" id="UP001139474"/>
    </source>
</evidence>
<reference evidence="2" key="1">
    <citation type="submission" date="2022-06" db="EMBL/GenBank/DDBJ databases">
        <title>Idiomarina rhizosphaerae M1R2S28.</title>
        <authorList>
            <person name="Sun J.-Q."/>
            <person name="Li L.-F."/>
        </authorList>
    </citation>
    <scope>NUCLEOTIDE SEQUENCE</scope>
    <source>
        <strain evidence="2">M1R2S28</strain>
    </source>
</reference>
<dbReference type="RefSeq" id="WP_253619632.1">
    <property type="nucleotide sequence ID" value="NZ_JAMZDE010000007.1"/>
</dbReference>
<keyword evidence="3" id="KW-1185">Reference proteome</keyword>
<comment type="caution">
    <text evidence="2">The sequence shown here is derived from an EMBL/GenBank/DDBJ whole genome shotgun (WGS) entry which is preliminary data.</text>
</comment>